<evidence type="ECO:0000256" key="1">
    <source>
        <dbReference type="SAM" id="MobiDB-lite"/>
    </source>
</evidence>
<reference evidence="2 3" key="1">
    <citation type="submission" date="2019-01" db="EMBL/GenBank/DDBJ databases">
        <title>Sphingomonas mucosissima sp. nov. and Sphingomonas desiccabilis sp. nov., from biological soil crusts in the Colorado Plateau, USA.</title>
        <authorList>
            <person name="Zhu D."/>
        </authorList>
    </citation>
    <scope>NUCLEOTIDE SEQUENCE [LARGE SCALE GENOMIC DNA]</scope>
    <source>
        <strain evidence="2 3">CP1D</strain>
    </source>
</reference>
<dbReference type="OrthoDB" id="7586133at2"/>
<comment type="caution">
    <text evidence="2">The sequence shown here is derived from an EMBL/GenBank/DDBJ whole genome shotgun (WGS) entry which is preliminary data.</text>
</comment>
<dbReference type="EMBL" id="SDPT01000001">
    <property type="protein sequence ID" value="RXZ34777.1"/>
    <property type="molecule type" value="Genomic_DNA"/>
</dbReference>
<evidence type="ECO:0000313" key="3">
    <source>
        <dbReference type="Proteomes" id="UP000292347"/>
    </source>
</evidence>
<evidence type="ECO:0000313" key="2">
    <source>
        <dbReference type="EMBL" id="RXZ34777.1"/>
    </source>
</evidence>
<proteinExistence type="predicted"/>
<feature type="region of interest" description="Disordered" evidence="1">
    <location>
        <begin position="27"/>
        <end position="58"/>
    </location>
</feature>
<protein>
    <submittedName>
        <fullName evidence="2">Uncharacterized protein</fullName>
    </submittedName>
</protein>
<dbReference type="Proteomes" id="UP000292347">
    <property type="component" value="Unassembled WGS sequence"/>
</dbReference>
<gene>
    <name evidence="2" type="ORF">EO081_03725</name>
</gene>
<accession>A0A4V1QPS1</accession>
<organism evidence="2 3">
    <name type="scientific">Sphingomonas desiccabilis</name>
    <dbReference type="NCBI Taxonomy" id="429134"/>
    <lineage>
        <taxon>Bacteria</taxon>
        <taxon>Pseudomonadati</taxon>
        <taxon>Pseudomonadota</taxon>
        <taxon>Alphaproteobacteria</taxon>
        <taxon>Sphingomonadales</taxon>
        <taxon>Sphingomonadaceae</taxon>
        <taxon>Sphingomonas</taxon>
    </lineage>
</organism>
<sequence length="71" mass="7432">MPAPVSSNSRPCVPLARACIRGIAPLGGSATRKDPVQSRVAIPAADPPDNRSHGPRRRRATCGAMCLPVVF</sequence>
<name>A0A4V1QPS1_9SPHN</name>
<keyword evidence="3" id="KW-1185">Reference proteome</keyword>
<dbReference type="AlphaFoldDB" id="A0A4V1QPS1"/>